<dbReference type="PANTHER" id="PTHR33675">
    <property type="entry name" value="NUCLEAR RECEPTOR FAMILY 2 GROUP C PROTEIN"/>
    <property type="match status" value="1"/>
</dbReference>
<feature type="region of interest" description="Disordered" evidence="1">
    <location>
        <begin position="56"/>
        <end position="75"/>
    </location>
</feature>
<dbReference type="EMBL" id="JACGWK010001704">
    <property type="protein sequence ID" value="KAL0283717.1"/>
    <property type="molecule type" value="Genomic_DNA"/>
</dbReference>
<dbReference type="PANTHER" id="PTHR33675:SF1">
    <property type="entry name" value="HOLOCARBOXYLASE SYNTHETASE"/>
    <property type="match status" value="1"/>
</dbReference>
<feature type="region of interest" description="Disordered" evidence="1">
    <location>
        <begin position="1"/>
        <end position="27"/>
    </location>
</feature>
<reference evidence="2" key="2">
    <citation type="journal article" date="2024" name="Plant">
        <title>Genomic evolution and insights into agronomic trait innovations of Sesamum species.</title>
        <authorList>
            <person name="Miao H."/>
            <person name="Wang L."/>
            <person name="Qu L."/>
            <person name="Liu H."/>
            <person name="Sun Y."/>
            <person name="Le M."/>
            <person name="Wang Q."/>
            <person name="Wei S."/>
            <person name="Zheng Y."/>
            <person name="Lin W."/>
            <person name="Duan Y."/>
            <person name="Cao H."/>
            <person name="Xiong S."/>
            <person name="Wang X."/>
            <person name="Wei L."/>
            <person name="Li C."/>
            <person name="Ma Q."/>
            <person name="Ju M."/>
            <person name="Zhao R."/>
            <person name="Li G."/>
            <person name="Mu C."/>
            <person name="Tian Q."/>
            <person name="Mei H."/>
            <person name="Zhang T."/>
            <person name="Gao T."/>
            <person name="Zhang H."/>
        </authorList>
    </citation>
    <scope>NUCLEOTIDE SEQUENCE</scope>
    <source>
        <strain evidence="2">G01</strain>
    </source>
</reference>
<protein>
    <submittedName>
        <fullName evidence="2">Uncharacterized protein</fullName>
    </submittedName>
</protein>
<dbReference type="AlphaFoldDB" id="A0AAW2IPF7"/>
<feature type="compositionally biased region" description="Polar residues" evidence="1">
    <location>
        <begin position="57"/>
        <end position="75"/>
    </location>
</feature>
<evidence type="ECO:0000256" key="1">
    <source>
        <dbReference type="SAM" id="MobiDB-lite"/>
    </source>
</evidence>
<proteinExistence type="predicted"/>
<organism evidence="2">
    <name type="scientific">Sesamum angustifolium</name>
    <dbReference type="NCBI Taxonomy" id="2727405"/>
    <lineage>
        <taxon>Eukaryota</taxon>
        <taxon>Viridiplantae</taxon>
        <taxon>Streptophyta</taxon>
        <taxon>Embryophyta</taxon>
        <taxon>Tracheophyta</taxon>
        <taxon>Spermatophyta</taxon>
        <taxon>Magnoliopsida</taxon>
        <taxon>eudicotyledons</taxon>
        <taxon>Gunneridae</taxon>
        <taxon>Pentapetalae</taxon>
        <taxon>asterids</taxon>
        <taxon>lamiids</taxon>
        <taxon>Lamiales</taxon>
        <taxon>Pedaliaceae</taxon>
        <taxon>Sesamum</taxon>
    </lineage>
</organism>
<name>A0AAW2IPF7_9LAMI</name>
<reference evidence="2" key="1">
    <citation type="submission" date="2020-06" db="EMBL/GenBank/DDBJ databases">
        <authorList>
            <person name="Li T."/>
            <person name="Hu X."/>
            <person name="Zhang T."/>
            <person name="Song X."/>
            <person name="Zhang H."/>
            <person name="Dai N."/>
            <person name="Sheng W."/>
            <person name="Hou X."/>
            <person name="Wei L."/>
        </authorList>
    </citation>
    <scope>NUCLEOTIDE SEQUENCE</scope>
    <source>
        <strain evidence="2">G01</strain>
        <tissue evidence="2">Leaf</tissue>
    </source>
</reference>
<gene>
    <name evidence="2" type="ORF">Sangu_2872000</name>
</gene>
<sequence length="75" mass="8135">MPLPHSGLPISANAFGPTTLGQGQRPRNLDQTKNLVFSNALSSPVHRSLQHYHITQGGYSANNATHSNENKTNQN</sequence>
<accession>A0AAW2IPF7</accession>
<evidence type="ECO:0000313" key="2">
    <source>
        <dbReference type="EMBL" id="KAL0283717.1"/>
    </source>
</evidence>
<comment type="caution">
    <text evidence="2">The sequence shown here is derived from an EMBL/GenBank/DDBJ whole genome shotgun (WGS) entry which is preliminary data.</text>
</comment>